<dbReference type="InterPro" id="IPR050097">
    <property type="entry name" value="Ferredoxin-NADP_redctase_2"/>
</dbReference>
<accession>A0A0F6Z4P5</accession>
<dbReference type="PANTHER" id="PTHR48105">
    <property type="entry name" value="THIOREDOXIN REDUCTASE 1-RELATED-RELATED"/>
    <property type="match status" value="1"/>
</dbReference>
<dbReference type="HOGENOM" id="CLU_031864_5_0_11"/>
<keyword evidence="1" id="KW-0285">Flavoprotein</keyword>
<keyword evidence="2" id="KW-0560">Oxidoreductase</keyword>
<dbReference type="InterPro" id="IPR036188">
    <property type="entry name" value="FAD/NAD-bd_sf"/>
</dbReference>
<dbReference type="Pfam" id="PF07992">
    <property type="entry name" value="Pyr_redox_2"/>
    <property type="match status" value="1"/>
</dbReference>
<feature type="domain" description="FAD/NAD(P)-binding" evidence="5">
    <location>
        <begin position="8"/>
        <end position="275"/>
    </location>
</feature>
<dbReference type="Proteomes" id="UP000034037">
    <property type="component" value="Chromosome"/>
</dbReference>
<dbReference type="PRINTS" id="PR00368">
    <property type="entry name" value="FADPNR"/>
</dbReference>
<comment type="catalytic activity">
    <reaction evidence="3">
        <text>[thioredoxin]-dithiol + NADP(+) = [thioredoxin]-disulfide + NADPH + H(+)</text>
        <dbReference type="Rhea" id="RHEA:20345"/>
        <dbReference type="Rhea" id="RHEA-COMP:10698"/>
        <dbReference type="Rhea" id="RHEA-COMP:10700"/>
        <dbReference type="ChEBI" id="CHEBI:15378"/>
        <dbReference type="ChEBI" id="CHEBI:29950"/>
        <dbReference type="ChEBI" id="CHEBI:50058"/>
        <dbReference type="ChEBI" id="CHEBI:57783"/>
        <dbReference type="ChEBI" id="CHEBI:58349"/>
        <dbReference type="EC" id="1.8.1.9"/>
    </reaction>
</comment>
<dbReference type="RefSeq" id="WP_003863629.1">
    <property type="nucleotide sequence ID" value="NZ_CP011309.1"/>
</dbReference>
<keyword evidence="4" id="KW-1133">Transmembrane helix</keyword>
<reference evidence="6 7" key="1">
    <citation type="submission" date="2015-04" db="EMBL/GenBank/DDBJ databases">
        <title>Complete Genome Sequence of Brevibacterium flavum ATCC 15168.</title>
        <authorList>
            <person name="Ahn J."/>
            <person name="Park G."/>
            <person name="Jeon W."/>
            <person name="Jang Y."/>
            <person name="Jang M."/>
            <person name="Lee H."/>
            <person name="Lee H."/>
        </authorList>
    </citation>
    <scope>NUCLEOTIDE SEQUENCE [LARGE SCALE GENOMIC DNA]</scope>
    <source>
        <strain evidence="6 7">ATCC 15168</strain>
    </source>
</reference>
<keyword evidence="4" id="KW-0812">Transmembrane</keyword>
<evidence type="ECO:0000313" key="7">
    <source>
        <dbReference type="Proteomes" id="UP000034037"/>
    </source>
</evidence>
<name>A0A0F6Z4P5_9CORY</name>
<protein>
    <submittedName>
        <fullName evidence="6">Thioredoxin reductase</fullName>
    </submittedName>
</protein>
<proteinExistence type="predicted"/>
<evidence type="ECO:0000256" key="3">
    <source>
        <dbReference type="ARBA" id="ARBA00048132"/>
    </source>
</evidence>
<dbReference type="PATRIC" id="fig|92706.3.peg.780"/>
<feature type="transmembrane region" description="Helical" evidence="4">
    <location>
        <begin position="6"/>
        <end position="25"/>
    </location>
</feature>
<evidence type="ECO:0000256" key="4">
    <source>
        <dbReference type="SAM" id="Phobius"/>
    </source>
</evidence>
<organism evidence="6 7">
    <name type="scientific">[Brevibacterium] flavum</name>
    <dbReference type="NCBI Taxonomy" id="92706"/>
    <lineage>
        <taxon>Bacteria</taxon>
        <taxon>Bacillati</taxon>
        <taxon>Actinomycetota</taxon>
        <taxon>Actinomycetes</taxon>
        <taxon>Mycobacteriales</taxon>
        <taxon>Corynebacteriaceae</taxon>
        <taxon>Corynebacterium</taxon>
    </lineage>
</organism>
<evidence type="ECO:0000313" key="6">
    <source>
        <dbReference type="EMBL" id="AKF26735.1"/>
    </source>
</evidence>
<sequence length="308" mass="32082">MSSHDLVDVVVVGAGAAGLAAAVALGRSLRSVIVIDAGQPRNRYAHAAHNVLGQEGIAPAELLEKGRAEARSYGVTIAPGRVAKVERTGSTFAITLDDASLLHSRRIILAHGAVDDLPEVEGLSDFWGTKVLHCAYCHGFEARDSEIVVVGTSPMAAHQALMFSQLSKTVSLVGTIDIDEQTSERLDSAGVKVLGTNAVRVSAEGDGLSVELSEGDHLSCDNIVVASRPLVDGTLYTQLGGQMEENPMGRFIPGTQTGRTPIEGVWAAGNAQAPMAMVYGSAAQGVMAGAEINFDLILEDISVASAQN</sequence>
<evidence type="ECO:0000259" key="5">
    <source>
        <dbReference type="Pfam" id="PF07992"/>
    </source>
</evidence>
<gene>
    <name evidence="6" type="ORF">YH66_03780</name>
</gene>
<dbReference type="GO" id="GO:0004791">
    <property type="term" value="F:thioredoxin-disulfide reductase (NADPH) activity"/>
    <property type="evidence" value="ECO:0007669"/>
    <property type="project" value="UniProtKB-EC"/>
</dbReference>
<dbReference type="InterPro" id="IPR023753">
    <property type="entry name" value="FAD/NAD-binding_dom"/>
</dbReference>
<dbReference type="EMBL" id="CP011309">
    <property type="protein sequence ID" value="AKF26735.1"/>
    <property type="molecule type" value="Genomic_DNA"/>
</dbReference>
<dbReference type="Gene3D" id="3.50.50.60">
    <property type="entry name" value="FAD/NAD(P)-binding domain"/>
    <property type="match status" value="2"/>
</dbReference>
<dbReference type="PRINTS" id="PR00469">
    <property type="entry name" value="PNDRDTASEII"/>
</dbReference>
<evidence type="ECO:0000256" key="1">
    <source>
        <dbReference type="ARBA" id="ARBA00022630"/>
    </source>
</evidence>
<keyword evidence="4" id="KW-0472">Membrane</keyword>
<dbReference type="AlphaFoldDB" id="A0A0F6Z4P5"/>
<keyword evidence="7" id="KW-1185">Reference proteome</keyword>
<dbReference type="SUPFAM" id="SSF51905">
    <property type="entry name" value="FAD/NAD(P)-binding domain"/>
    <property type="match status" value="1"/>
</dbReference>
<evidence type="ECO:0000256" key="2">
    <source>
        <dbReference type="ARBA" id="ARBA00023002"/>
    </source>
</evidence>